<accession>A0AAD7EJB1</accession>
<keyword evidence="4" id="KW-1185">Reference proteome</keyword>
<proteinExistence type="predicted"/>
<comment type="caution">
    <text evidence="3">The sequence shown here is derived from an EMBL/GenBank/DDBJ whole genome shotgun (WGS) entry which is preliminary data.</text>
</comment>
<dbReference type="AlphaFoldDB" id="A0AAD7EJB1"/>
<evidence type="ECO:0000313" key="4">
    <source>
        <dbReference type="Proteomes" id="UP001218218"/>
    </source>
</evidence>
<gene>
    <name evidence="3" type="ORF">DFH08DRAFT_816613</name>
</gene>
<keyword evidence="2" id="KW-1133">Transmembrane helix</keyword>
<keyword evidence="1" id="KW-0175">Coiled coil</keyword>
<organism evidence="3 4">
    <name type="scientific">Mycena albidolilacea</name>
    <dbReference type="NCBI Taxonomy" id="1033008"/>
    <lineage>
        <taxon>Eukaryota</taxon>
        <taxon>Fungi</taxon>
        <taxon>Dikarya</taxon>
        <taxon>Basidiomycota</taxon>
        <taxon>Agaricomycotina</taxon>
        <taxon>Agaricomycetes</taxon>
        <taxon>Agaricomycetidae</taxon>
        <taxon>Agaricales</taxon>
        <taxon>Marasmiineae</taxon>
        <taxon>Mycenaceae</taxon>
        <taxon>Mycena</taxon>
    </lineage>
</organism>
<evidence type="ECO:0000313" key="3">
    <source>
        <dbReference type="EMBL" id="KAJ7326263.1"/>
    </source>
</evidence>
<keyword evidence="2" id="KW-0812">Transmembrane</keyword>
<name>A0AAD7EJB1_9AGAR</name>
<evidence type="ECO:0000256" key="2">
    <source>
        <dbReference type="SAM" id="Phobius"/>
    </source>
</evidence>
<keyword evidence="2" id="KW-0472">Membrane</keyword>
<feature type="coiled-coil region" evidence="1">
    <location>
        <begin position="44"/>
        <end position="71"/>
    </location>
</feature>
<feature type="transmembrane region" description="Helical" evidence="2">
    <location>
        <begin position="24"/>
        <end position="42"/>
    </location>
</feature>
<evidence type="ECO:0000256" key="1">
    <source>
        <dbReference type="SAM" id="Coils"/>
    </source>
</evidence>
<protein>
    <submittedName>
        <fullName evidence="3">Uncharacterized protein</fullName>
    </submittedName>
</protein>
<reference evidence="3" key="1">
    <citation type="submission" date="2023-03" db="EMBL/GenBank/DDBJ databases">
        <title>Massive genome expansion in bonnet fungi (Mycena s.s.) driven by repeated elements and novel gene families across ecological guilds.</title>
        <authorList>
            <consortium name="Lawrence Berkeley National Laboratory"/>
            <person name="Harder C.B."/>
            <person name="Miyauchi S."/>
            <person name="Viragh M."/>
            <person name="Kuo A."/>
            <person name="Thoen E."/>
            <person name="Andreopoulos B."/>
            <person name="Lu D."/>
            <person name="Skrede I."/>
            <person name="Drula E."/>
            <person name="Henrissat B."/>
            <person name="Morin E."/>
            <person name="Kohler A."/>
            <person name="Barry K."/>
            <person name="LaButti K."/>
            <person name="Morin E."/>
            <person name="Salamov A."/>
            <person name="Lipzen A."/>
            <person name="Mereny Z."/>
            <person name="Hegedus B."/>
            <person name="Baldrian P."/>
            <person name="Stursova M."/>
            <person name="Weitz H."/>
            <person name="Taylor A."/>
            <person name="Grigoriev I.V."/>
            <person name="Nagy L.G."/>
            <person name="Martin F."/>
            <person name="Kauserud H."/>
        </authorList>
    </citation>
    <scope>NUCLEOTIDE SEQUENCE</scope>
    <source>
        <strain evidence="3">CBHHK002</strain>
    </source>
</reference>
<dbReference type="EMBL" id="JARIHO010000042">
    <property type="protein sequence ID" value="KAJ7326263.1"/>
    <property type="molecule type" value="Genomic_DNA"/>
</dbReference>
<dbReference type="Proteomes" id="UP001218218">
    <property type="component" value="Unassembled WGS sequence"/>
</dbReference>
<sequence>MNNFLSELLSFASVTLIPFIPNDALRYITLAVTFVVFFACLLRRNALGSRVRELQDSMREMEDLFSTAADECDRDPYFLAETGLKLATLRYRVSTIRTRSLSRKSVPWKKYLLYLRDIARCIRDCQQELKELRWSTSVRTNYSAASESRVEGFSASLRSSPCVKTSILRTSAIGEPVFTEHLRTYLLAADLKKRYFERLESGNRGRGLVVEYRSVSNFHSPWNAKRVPTMSTTTQILFNSPALHSLKRDQLVKLCKIHSIK</sequence>